<keyword evidence="5 6" id="KW-0472">Membrane</keyword>
<dbReference type="Gene3D" id="1.20.1250.20">
    <property type="entry name" value="MFS general substrate transporter like domains"/>
    <property type="match status" value="1"/>
</dbReference>
<evidence type="ECO:0000256" key="2">
    <source>
        <dbReference type="ARBA" id="ARBA00022475"/>
    </source>
</evidence>
<evidence type="ECO:0000313" key="9">
    <source>
        <dbReference type="Proteomes" id="UP001432360"/>
    </source>
</evidence>
<reference evidence="8" key="1">
    <citation type="submission" date="2023-08" db="EMBL/GenBank/DDBJ databases">
        <title>Complete genome sequence of Sinorhizobium chiapanecum ITTG S70 isolated from Acaciella angustissima nodules in Chiapas-Mexico.</title>
        <authorList>
            <person name="Rincon-Rosales R."/>
            <person name="Rogel M.A."/>
            <person name="Rincon-Medina C.I."/>
            <person name="Guerrero G."/>
            <person name="Manzano-Gomez L.A."/>
            <person name="Lopez-Lopez A."/>
            <person name="Rincon Molina F.A."/>
            <person name="Martinez-Romero E."/>
        </authorList>
    </citation>
    <scope>NUCLEOTIDE SEQUENCE</scope>
    <source>
        <strain evidence="8">ITTG S70</strain>
    </source>
</reference>
<feature type="transmembrane region" description="Helical" evidence="6">
    <location>
        <begin position="208"/>
        <end position="232"/>
    </location>
</feature>
<evidence type="ECO:0000256" key="4">
    <source>
        <dbReference type="ARBA" id="ARBA00022989"/>
    </source>
</evidence>
<feature type="transmembrane region" description="Helical" evidence="6">
    <location>
        <begin position="83"/>
        <end position="100"/>
    </location>
</feature>
<keyword evidence="9" id="KW-1185">Reference proteome</keyword>
<dbReference type="Proteomes" id="UP001432360">
    <property type="component" value="Chromosome"/>
</dbReference>
<feature type="transmembrane region" description="Helical" evidence="6">
    <location>
        <begin position="170"/>
        <end position="188"/>
    </location>
</feature>
<dbReference type="InterPro" id="IPR036259">
    <property type="entry name" value="MFS_trans_sf"/>
</dbReference>
<dbReference type="Pfam" id="PF07690">
    <property type="entry name" value="MFS_1"/>
    <property type="match status" value="1"/>
</dbReference>
<feature type="transmembrane region" description="Helical" evidence="6">
    <location>
        <begin position="139"/>
        <end position="158"/>
    </location>
</feature>
<feature type="transmembrane region" description="Helical" evidence="6">
    <location>
        <begin position="21"/>
        <end position="43"/>
    </location>
</feature>
<feature type="transmembrane region" description="Helical" evidence="6">
    <location>
        <begin position="106"/>
        <end position="127"/>
    </location>
</feature>
<feature type="transmembrane region" description="Helical" evidence="6">
    <location>
        <begin position="361"/>
        <end position="380"/>
    </location>
</feature>
<feature type="transmembrane region" description="Helical" evidence="6">
    <location>
        <begin position="273"/>
        <end position="295"/>
    </location>
</feature>
<proteinExistence type="predicted"/>
<evidence type="ECO:0000256" key="5">
    <source>
        <dbReference type="ARBA" id="ARBA00023136"/>
    </source>
</evidence>
<evidence type="ECO:0000256" key="1">
    <source>
        <dbReference type="ARBA" id="ARBA00004651"/>
    </source>
</evidence>
<gene>
    <name evidence="8" type="ORF">RB548_10440</name>
</gene>
<organism evidence="8 9">
    <name type="scientific">Sinorhizobium chiapasense</name>
    <dbReference type="NCBI Taxonomy" id="501572"/>
    <lineage>
        <taxon>Bacteria</taxon>
        <taxon>Pseudomonadati</taxon>
        <taxon>Pseudomonadota</taxon>
        <taxon>Alphaproteobacteria</taxon>
        <taxon>Hyphomicrobiales</taxon>
        <taxon>Rhizobiaceae</taxon>
        <taxon>Sinorhizobium/Ensifer group</taxon>
        <taxon>Sinorhizobium</taxon>
    </lineage>
</organism>
<dbReference type="PROSITE" id="PS50850">
    <property type="entry name" value="MFS"/>
    <property type="match status" value="1"/>
</dbReference>
<sequence length="398" mass="40853">MSDKSANPVADRDPASLVIGAIAFQVIGGLVAQMSPFVVAGLMDGLSMSERDAGIVTSVELLALAATAIFLAPLLPRLSYRRAGLVALLLTLIAQAASISTNGWTALVVLRGLAGVGEGALYAMSLSIVASQCRNPEKIFGYFQLVWAIGSVALFSVGGEVTAAFAHRGIFALLAAITLVLAPLVFLVPNVRAVNDNEVATDAGSPALLGILLFAAIVLYVAVSAGLFAFSGPLGERVGLDTSAVGYILTIATLVGLVGAGAATTLNVRWGRAVPISAFCLGYVLVVLVLCLWRAPLAYMVAVVASAVLYYFSLPYLFGLAAALDRSGRWAAAAGSAYLLGFAVGPMFAGAVIAGAGYASLAAFCVAMTMSAWGLAMSVLSRGFDGKRLTDRYPGTTT</sequence>
<dbReference type="PANTHER" id="PTHR43124">
    <property type="entry name" value="PURINE EFFLUX PUMP PBUE"/>
    <property type="match status" value="1"/>
</dbReference>
<feature type="transmembrane region" description="Helical" evidence="6">
    <location>
        <begin position="244"/>
        <end position="266"/>
    </location>
</feature>
<dbReference type="SUPFAM" id="SSF103473">
    <property type="entry name" value="MFS general substrate transporter"/>
    <property type="match status" value="1"/>
</dbReference>
<dbReference type="RefSeq" id="WP_331374847.1">
    <property type="nucleotide sequence ID" value="NZ_CP133148.1"/>
</dbReference>
<dbReference type="InterPro" id="IPR050189">
    <property type="entry name" value="MFS_Efflux_Transporters"/>
</dbReference>
<dbReference type="PANTHER" id="PTHR43124:SF10">
    <property type="entry name" value="PURINE EFFLUX PUMP PBUE"/>
    <property type="match status" value="1"/>
</dbReference>
<protein>
    <submittedName>
        <fullName evidence="8">MFS transporter</fullName>
    </submittedName>
</protein>
<keyword evidence="3 6" id="KW-0812">Transmembrane</keyword>
<dbReference type="InterPro" id="IPR011701">
    <property type="entry name" value="MFS"/>
</dbReference>
<evidence type="ECO:0000313" key="8">
    <source>
        <dbReference type="EMBL" id="WVT05772.1"/>
    </source>
</evidence>
<keyword evidence="2" id="KW-1003">Cell membrane</keyword>
<feature type="domain" description="Major facilitator superfamily (MFS) profile" evidence="7">
    <location>
        <begin position="17"/>
        <end position="380"/>
    </location>
</feature>
<dbReference type="InterPro" id="IPR020846">
    <property type="entry name" value="MFS_dom"/>
</dbReference>
<evidence type="ECO:0000259" key="7">
    <source>
        <dbReference type="PROSITE" id="PS50850"/>
    </source>
</evidence>
<dbReference type="EMBL" id="CP133148">
    <property type="protein sequence ID" value="WVT05772.1"/>
    <property type="molecule type" value="Genomic_DNA"/>
</dbReference>
<feature type="transmembrane region" description="Helical" evidence="6">
    <location>
        <begin position="301"/>
        <end position="324"/>
    </location>
</feature>
<comment type="subcellular location">
    <subcellularLocation>
        <location evidence="1">Cell membrane</location>
        <topology evidence="1">Multi-pass membrane protein</topology>
    </subcellularLocation>
</comment>
<feature type="transmembrane region" description="Helical" evidence="6">
    <location>
        <begin position="336"/>
        <end position="355"/>
    </location>
</feature>
<evidence type="ECO:0000256" key="6">
    <source>
        <dbReference type="SAM" id="Phobius"/>
    </source>
</evidence>
<accession>A0ABZ2BHX1</accession>
<keyword evidence="4 6" id="KW-1133">Transmembrane helix</keyword>
<evidence type="ECO:0000256" key="3">
    <source>
        <dbReference type="ARBA" id="ARBA00022692"/>
    </source>
</evidence>
<feature type="transmembrane region" description="Helical" evidence="6">
    <location>
        <begin position="55"/>
        <end position="76"/>
    </location>
</feature>
<name>A0ABZ2BHX1_9HYPH</name>